<dbReference type="PANTHER" id="PTHR31689">
    <property type="entry name" value="DIAMINOPIMELATE EPIMERASE, CHLOROPLASTIC"/>
    <property type="match status" value="1"/>
</dbReference>
<dbReference type="EC" id="5.1.1.7" evidence="3"/>
<accession>A0A519BN90</accession>
<evidence type="ECO:0000313" key="4">
    <source>
        <dbReference type="EMBL" id="RZD18738.1"/>
    </source>
</evidence>
<comment type="caution">
    <text evidence="4">The sequence shown here is derived from an EMBL/GenBank/DDBJ whole genome shotgun (WGS) entry which is preliminary data.</text>
</comment>
<dbReference type="InterPro" id="IPR001653">
    <property type="entry name" value="DAP_epimerase_DapF"/>
</dbReference>
<organism evidence="4 5">
    <name type="scientific">Candidatus Acididesulfobacter diazotrophicus</name>
    <dbReference type="NCBI Taxonomy" id="2597226"/>
    <lineage>
        <taxon>Bacteria</taxon>
        <taxon>Deltaproteobacteria</taxon>
        <taxon>Candidatus Acidulodesulfobacterales</taxon>
        <taxon>Candidatus Acididesulfobacter</taxon>
    </lineage>
</organism>
<dbReference type="EMBL" id="SGBB01000006">
    <property type="protein sequence ID" value="RZD18738.1"/>
    <property type="molecule type" value="Genomic_DNA"/>
</dbReference>
<evidence type="ECO:0000256" key="3">
    <source>
        <dbReference type="NCBIfam" id="TIGR00652"/>
    </source>
</evidence>
<dbReference type="Gene3D" id="3.10.310.10">
    <property type="entry name" value="Diaminopimelate Epimerase, Chain A, domain 1"/>
    <property type="match status" value="1"/>
</dbReference>
<gene>
    <name evidence="4" type="primary">dapF</name>
    <name evidence="4" type="ORF">EVG15_04770</name>
</gene>
<evidence type="ECO:0000313" key="5">
    <source>
        <dbReference type="Proteomes" id="UP000319296"/>
    </source>
</evidence>
<proteinExistence type="inferred from homology"/>
<sequence>MGRPEFESSKIPVNIHKSEIINEPLKAGDIEFKINCVSMGNPHCVIFVNDVDNFNVGFYGPLIENNPLFPKRINVEFTQIISDNYVKVRTWERGSGETLACGTGACGVYSIIKKTVNNNIDSLNVILRGGVLQITGDINKSVLMTGPANEVFLGYYDFEF</sequence>
<comment type="similarity">
    <text evidence="1">Belongs to the diaminopimelate epimerase family.</text>
</comment>
<dbReference type="GO" id="GO:0009089">
    <property type="term" value="P:lysine biosynthetic process via diaminopimelate"/>
    <property type="evidence" value="ECO:0007669"/>
    <property type="project" value="UniProtKB-UniRule"/>
</dbReference>
<name>A0A519BN90_9DELT</name>
<dbReference type="PANTHER" id="PTHR31689:SF0">
    <property type="entry name" value="DIAMINOPIMELATE EPIMERASE"/>
    <property type="match status" value="1"/>
</dbReference>
<evidence type="ECO:0000256" key="2">
    <source>
        <dbReference type="ARBA" id="ARBA00023235"/>
    </source>
</evidence>
<dbReference type="NCBIfam" id="TIGR00652">
    <property type="entry name" value="DapF"/>
    <property type="match status" value="1"/>
</dbReference>
<dbReference type="SUPFAM" id="SSF54506">
    <property type="entry name" value="Diaminopimelate epimerase-like"/>
    <property type="match status" value="1"/>
</dbReference>
<evidence type="ECO:0000256" key="1">
    <source>
        <dbReference type="ARBA" id="ARBA00010219"/>
    </source>
</evidence>
<reference evidence="4 5" key="1">
    <citation type="journal article" date="2019" name="ISME J.">
        <title>Insights into ecological role of a new deltaproteobacterial order Candidatus Acidulodesulfobacterales by metagenomics and metatranscriptomics.</title>
        <authorList>
            <person name="Tan S."/>
            <person name="Liu J."/>
            <person name="Fang Y."/>
            <person name="Hedlund B.P."/>
            <person name="Lian Z.H."/>
            <person name="Huang L.Y."/>
            <person name="Li J.T."/>
            <person name="Huang L.N."/>
            <person name="Li W.J."/>
            <person name="Jiang H.C."/>
            <person name="Dong H.L."/>
            <person name="Shu W.S."/>
        </authorList>
    </citation>
    <scope>NUCLEOTIDE SEQUENCE [LARGE SCALE GENOMIC DNA]</scope>
    <source>
        <strain evidence="4">AP1</strain>
    </source>
</reference>
<dbReference type="GO" id="GO:0008837">
    <property type="term" value="F:diaminopimelate epimerase activity"/>
    <property type="evidence" value="ECO:0007669"/>
    <property type="project" value="UniProtKB-UniRule"/>
</dbReference>
<protein>
    <recommendedName>
        <fullName evidence="3">Diaminopimelate epimerase</fullName>
        <ecNumber evidence="3">5.1.1.7</ecNumber>
    </recommendedName>
</protein>
<dbReference type="GO" id="GO:0005829">
    <property type="term" value="C:cytosol"/>
    <property type="evidence" value="ECO:0007669"/>
    <property type="project" value="TreeGrafter"/>
</dbReference>
<dbReference type="Proteomes" id="UP000319296">
    <property type="component" value="Unassembled WGS sequence"/>
</dbReference>
<dbReference type="Pfam" id="PF01678">
    <property type="entry name" value="DAP_epimerase"/>
    <property type="match status" value="1"/>
</dbReference>
<dbReference type="AlphaFoldDB" id="A0A519BN90"/>
<keyword evidence="2 4" id="KW-0413">Isomerase</keyword>